<proteinExistence type="predicted"/>
<dbReference type="InterPro" id="IPR029045">
    <property type="entry name" value="ClpP/crotonase-like_dom_sf"/>
</dbReference>
<dbReference type="InterPro" id="IPR028204">
    <property type="entry name" value="Tricorn_C1"/>
</dbReference>
<reference evidence="3 4" key="1">
    <citation type="submission" date="2022-04" db="EMBL/GenBank/DDBJ databases">
        <title>Hymenobacter sp. isolated from the air.</title>
        <authorList>
            <person name="Won M."/>
            <person name="Lee C.-M."/>
            <person name="Woen H.-Y."/>
            <person name="Kwon S.-W."/>
        </authorList>
    </citation>
    <scope>NUCLEOTIDE SEQUENCE [LARGE SCALE GENOMIC DNA]</scope>
    <source>
        <strain evidence="4">5116 S-27</strain>
    </source>
</reference>
<dbReference type="EMBL" id="CP095049">
    <property type="protein sequence ID" value="UOQ51351.1"/>
    <property type="molecule type" value="Genomic_DNA"/>
</dbReference>
<feature type="signal peptide" evidence="1">
    <location>
        <begin position="1"/>
        <end position="26"/>
    </location>
</feature>
<keyword evidence="4" id="KW-1185">Reference proteome</keyword>
<dbReference type="CDD" id="cd07563">
    <property type="entry name" value="Peptidase_S41_IRBP"/>
    <property type="match status" value="1"/>
</dbReference>
<protein>
    <submittedName>
        <fullName evidence="3">S41 family peptidase</fullName>
    </submittedName>
</protein>
<dbReference type="Pfam" id="PF14684">
    <property type="entry name" value="Tricorn_C1"/>
    <property type="match status" value="1"/>
</dbReference>
<dbReference type="Pfam" id="PF03572">
    <property type="entry name" value="Peptidase_S41"/>
    <property type="match status" value="1"/>
</dbReference>
<feature type="domain" description="Tail specific protease" evidence="2">
    <location>
        <begin position="130"/>
        <end position="327"/>
    </location>
</feature>
<evidence type="ECO:0000313" key="3">
    <source>
        <dbReference type="EMBL" id="UOQ51351.1"/>
    </source>
</evidence>
<dbReference type="Proteomes" id="UP000831785">
    <property type="component" value="Chromosome"/>
</dbReference>
<gene>
    <name evidence="3" type="ORF">MUN80_16475</name>
</gene>
<dbReference type="InterPro" id="IPR005151">
    <property type="entry name" value="Tail-specific_protease"/>
</dbReference>
<evidence type="ECO:0000256" key="1">
    <source>
        <dbReference type="SAM" id="SignalP"/>
    </source>
</evidence>
<accession>A0ABY4F3Z3</accession>
<dbReference type="Gene3D" id="3.30.750.44">
    <property type="match status" value="1"/>
</dbReference>
<dbReference type="RefSeq" id="WP_244714561.1">
    <property type="nucleotide sequence ID" value="NZ_CP095049.1"/>
</dbReference>
<evidence type="ECO:0000313" key="4">
    <source>
        <dbReference type="Proteomes" id="UP000831785"/>
    </source>
</evidence>
<evidence type="ECO:0000259" key="2">
    <source>
        <dbReference type="SMART" id="SM00245"/>
    </source>
</evidence>
<dbReference type="PANTHER" id="PTHR11261:SF3">
    <property type="entry name" value="RETINOL-BINDING PROTEIN 3"/>
    <property type="match status" value="1"/>
</dbReference>
<feature type="chain" id="PRO_5047311757" evidence="1">
    <location>
        <begin position="27"/>
        <end position="349"/>
    </location>
</feature>
<dbReference type="SUPFAM" id="SSF52096">
    <property type="entry name" value="ClpP/crotonase"/>
    <property type="match status" value="1"/>
</dbReference>
<dbReference type="Gene3D" id="3.90.226.10">
    <property type="entry name" value="2-enoyl-CoA Hydratase, Chain A, domain 1"/>
    <property type="match status" value="1"/>
</dbReference>
<sequence>MKTSHLPHLSRLAALLLILLATPLSSCDKLLVGPETPNTPEQNFEYLWQTFDRLYGTFKVKHVNWQALHDRYRPQVKPTTSDAELVAIMGQLLDHLDDNHVFIRPLKASGAPNYNGGILGRRKFEDYDQTVAACYLTTRKTYGNDIVYGWLTTKVGYIDLLAFNNNYDYYAKALDTVLGELNDAEGIVVEMRENDGGEDRVAQYIANRFASARHLSFTSRVRNGPRHSDFGPELRFYTEPQGSFQYTKPVVVLQRRATFSSGETFVLAMRQNPNVVTVGDSTGGAFADAVRQELPNGWNIRVPIADVRAADGKNYESIGLAPDYLVKNTKQELASGHDKALETALQLLH</sequence>
<dbReference type="PANTHER" id="PTHR11261">
    <property type="entry name" value="INTERPHOTORECEPTOR RETINOID-BINDING PROTEIN"/>
    <property type="match status" value="1"/>
</dbReference>
<name>A0ABY4F3Z3_9BACT</name>
<organism evidence="3 4">
    <name type="scientific">Hymenobacter cellulosivorans</name>
    <dbReference type="NCBI Taxonomy" id="2932249"/>
    <lineage>
        <taxon>Bacteria</taxon>
        <taxon>Pseudomonadati</taxon>
        <taxon>Bacteroidota</taxon>
        <taxon>Cytophagia</taxon>
        <taxon>Cytophagales</taxon>
        <taxon>Hymenobacteraceae</taxon>
        <taxon>Hymenobacter</taxon>
    </lineage>
</organism>
<dbReference type="SMART" id="SM00245">
    <property type="entry name" value="TSPc"/>
    <property type="match status" value="1"/>
</dbReference>
<keyword evidence="1" id="KW-0732">Signal</keyword>